<evidence type="ECO:0000313" key="13">
    <source>
        <dbReference type="EMBL" id="ORX42787.1"/>
    </source>
</evidence>
<dbReference type="CDD" id="cd22888">
    <property type="entry name" value="CcO_VIIa_fungal"/>
    <property type="match status" value="1"/>
</dbReference>
<keyword evidence="6" id="KW-0999">Mitochondrion inner membrane</keyword>
<comment type="similarity">
    <text evidence="3">Belongs to the fungal cytochrome c oxidase subunit 7a family.</text>
</comment>
<accession>A0A1X2G2H2</accession>
<keyword evidence="7 12" id="KW-1133">Transmembrane helix</keyword>
<dbReference type="PIRSF" id="PIRSF000283">
    <property type="entry name" value="COX9"/>
    <property type="match status" value="1"/>
</dbReference>
<protein>
    <recommendedName>
        <fullName evidence="4">Cytochrome c oxidase subunit 9, mitochondrial</fullName>
    </recommendedName>
    <alternativeName>
        <fullName evidence="11">Cytochrome c oxidase polypeptide VIIA</fullName>
    </alternativeName>
</protein>
<gene>
    <name evidence="13" type="ORF">DM01DRAFT_1296286</name>
</gene>
<dbReference type="AlphaFoldDB" id="A0A1X2G2H2"/>
<comment type="subcellular location">
    <subcellularLocation>
        <location evidence="1">Mitochondrion inner membrane</location>
        <topology evidence="1">Single-pass membrane protein</topology>
    </subcellularLocation>
</comment>
<dbReference type="GO" id="GO:0005743">
    <property type="term" value="C:mitochondrial inner membrane"/>
    <property type="evidence" value="ECO:0007669"/>
    <property type="project" value="UniProtKB-SubCell"/>
</dbReference>
<dbReference type="GO" id="GO:0006123">
    <property type="term" value="P:mitochondrial electron transport, cytochrome c to oxygen"/>
    <property type="evidence" value="ECO:0007669"/>
    <property type="project" value="InterPro"/>
</dbReference>
<dbReference type="STRING" id="101127.A0A1X2G2H2"/>
<dbReference type="GO" id="GO:0016491">
    <property type="term" value="F:oxidoreductase activity"/>
    <property type="evidence" value="ECO:0007669"/>
    <property type="project" value="UniProtKB-KW"/>
</dbReference>
<dbReference type="Proteomes" id="UP000242146">
    <property type="component" value="Unassembled WGS sequence"/>
</dbReference>
<dbReference type="EMBL" id="MCGT01000062">
    <property type="protein sequence ID" value="ORX42787.1"/>
    <property type="molecule type" value="Genomic_DNA"/>
</dbReference>
<evidence type="ECO:0000256" key="1">
    <source>
        <dbReference type="ARBA" id="ARBA00004434"/>
    </source>
</evidence>
<evidence type="ECO:0000256" key="11">
    <source>
        <dbReference type="ARBA" id="ARBA00031091"/>
    </source>
</evidence>
<evidence type="ECO:0000256" key="12">
    <source>
        <dbReference type="SAM" id="Phobius"/>
    </source>
</evidence>
<name>A0A1X2G2H2_9FUNG</name>
<feature type="transmembrane region" description="Helical" evidence="12">
    <location>
        <begin position="12"/>
        <end position="32"/>
    </location>
</feature>
<comment type="pathway">
    <text evidence="2">Energy metabolism; oxidative phosphorylation.</text>
</comment>
<keyword evidence="5 12" id="KW-0812">Transmembrane</keyword>
<evidence type="ECO:0000256" key="5">
    <source>
        <dbReference type="ARBA" id="ARBA00022692"/>
    </source>
</evidence>
<comment type="caution">
    <text evidence="13">The sequence shown here is derived from an EMBL/GenBank/DDBJ whole genome shotgun (WGS) entry which is preliminary data.</text>
</comment>
<evidence type="ECO:0000256" key="4">
    <source>
        <dbReference type="ARBA" id="ARBA00016081"/>
    </source>
</evidence>
<keyword evidence="8" id="KW-0560">Oxidoreductase</keyword>
<evidence type="ECO:0000256" key="10">
    <source>
        <dbReference type="ARBA" id="ARBA00023136"/>
    </source>
</evidence>
<proteinExistence type="inferred from homology"/>
<keyword evidence="10 12" id="KW-0472">Membrane</keyword>
<dbReference type="PANTHER" id="PTHR28264:SF1">
    <property type="entry name" value="CYTOCHROME C OXIDASE SUBUNIT 6C"/>
    <property type="match status" value="1"/>
</dbReference>
<evidence type="ECO:0000256" key="2">
    <source>
        <dbReference type="ARBA" id="ARBA00004673"/>
    </source>
</evidence>
<evidence type="ECO:0000256" key="7">
    <source>
        <dbReference type="ARBA" id="ARBA00022989"/>
    </source>
</evidence>
<evidence type="ECO:0000256" key="6">
    <source>
        <dbReference type="ARBA" id="ARBA00022792"/>
    </source>
</evidence>
<reference evidence="13 14" key="1">
    <citation type="submission" date="2016-07" db="EMBL/GenBank/DDBJ databases">
        <title>Pervasive Adenine N6-methylation of Active Genes in Fungi.</title>
        <authorList>
            <consortium name="DOE Joint Genome Institute"/>
            <person name="Mondo S.J."/>
            <person name="Dannebaum R.O."/>
            <person name="Kuo R.C."/>
            <person name="Labutti K."/>
            <person name="Haridas S."/>
            <person name="Kuo A."/>
            <person name="Salamov A."/>
            <person name="Ahrendt S.R."/>
            <person name="Lipzen A."/>
            <person name="Sullivan W."/>
            <person name="Andreopoulos W.B."/>
            <person name="Clum A."/>
            <person name="Lindquist E."/>
            <person name="Daum C."/>
            <person name="Ramamoorthy G.K."/>
            <person name="Gryganskyi A."/>
            <person name="Culley D."/>
            <person name="Magnuson J.K."/>
            <person name="James T.Y."/>
            <person name="O'Malley M.A."/>
            <person name="Stajich J.E."/>
            <person name="Spatafora J.W."/>
            <person name="Visel A."/>
            <person name="Grigoriev I.V."/>
        </authorList>
    </citation>
    <scope>NUCLEOTIDE SEQUENCE [LARGE SCALE GENOMIC DNA]</scope>
    <source>
        <strain evidence="13 14">NRRL 3301</strain>
    </source>
</reference>
<dbReference type="GO" id="GO:0004129">
    <property type="term" value="F:cytochrome-c oxidase activity"/>
    <property type="evidence" value="ECO:0007669"/>
    <property type="project" value="TreeGrafter"/>
</dbReference>
<keyword evidence="14" id="KW-1185">Reference proteome</keyword>
<dbReference type="PANTHER" id="PTHR28264">
    <property type="entry name" value="CYTOCHROME C OXIDASE SUBUNIT 7A"/>
    <property type="match status" value="1"/>
</dbReference>
<evidence type="ECO:0000256" key="3">
    <source>
        <dbReference type="ARBA" id="ARBA00008862"/>
    </source>
</evidence>
<dbReference type="OrthoDB" id="2317211at2759"/>
<dbReference type="UniPathway" id="UPA00705"/>
<evidence type="ECO:0000256" key="9">
    <source>
        <dbReference type="ARBA" id="ARBA00023128"/>
    </source>
</evidence>
<evidence type="ECO:0000256" key="8">
    <source>
        <dbReference type="ARBA" id="ARBA00023002"/>
    </source>
</evidence>
<sequence>MIAPITGKLKKLFIKDLTISFALGGAAGAIWWSGYHVPNAKRRDAFYAKLEASKE</sequence>
<keyword evidence="9" id="KW-0496">Mitochondrion</keyword>
<organism evidence="13 14">
    <name type="scientific">Hesseltinella vesiculosa</name>
    <dbReference type="NCBI Taxonomy" id="101127"/>
    <lineage>
        <taxon>Eukaryota</taxon>
        <taxon>Fungi</taxon>
        <taxon>Fungi incertae sedis</taxon>
        <taxon>Mucoromycota</taxon>
        <taxon>Mucoromycotina</taxon>
        <taxon>Mucoromycetes</taxon>
        <taxon>Mucorales</taxon>
        <taxon>Cunninghamellaceae</taxon>
        <taxon>Hesseltinella</taxon>
    </lineage>
</organism>
<dbReference type="InterPro" id="IPR014368">
    <property type="entry name" value="Cyt_c_oxidase_su7a_fun"/>
</dbReference>
<evidence type="ECO:0000313" key="14">
    <source>
        <dbReference type="Proteomes" id="UP000242146"/>
    </source>
</evidence>